<dbReference type="InterPro" id="IPR001932">
    <property type="entry name" value="PPM-type_phosphatase-like_dom"/>
</dbReference>
<evidence type="ECO:0000313" key="3">
    <source>
        <dbReference type="EMBL" id="GAA2325613.1"/>
    </source>
</evidence>
<keyword evidence="4" id="KW-1185">Reference proteome</keyword>
<dbReference type="InterPro" id="IPR036457">
    <property type="entry name" value="PPM-type-like_dom_sf"/>
</dbReference>
<dbReference type="EMBL" id="BAAASD010000001">
    <property type="protein sequence ID" value="GAA2325613.1"/>
    <property type="molecule type" value="Genomic_DNA"/>
</dbReference>
<name>A0ABN3FBH3_9ACTN</name>
<proteinExistence type="predicted"/>
<evidence type="ECO:0000256" key="1">
    <source>
        <dbReference type="ARBA" id="ARBA00022801"/>
    </source>
</evidence>
<feature type="domain" description="PPM-type phosphatase" evidence="2">
    <location>
        <begin position="6"/>
        <end position="89"/>
    </location>
</feature>
<dbReference type="SUPFAM" id="SSF81606">
    <property type="entry name" value="PP2C-like"/>
    <property type="match status" value="1"/>
</dbReference>
<keyword evidence="1" id="KW-0378">Hydrolase</keyword>
<reference evidence="3 4" key="1">
    <citation type="journal article" date="2019" name="Int. J. Syst. Evol. Microbiol.">
        <title>The Global Catalogue of Microorganisms (GCM) 10K type strain sequencing project: providing services to taxonomists for standard genome sequencing and annotation.</title>
        <authorList>
            <consortium name="The Broad Institute Genomics Platform"/>
            <consortium name="The Broad Institute Genome Sequencing Center for Infectious Disease"/>
            <person name="Wu L."/>
            <person name="Ma J."/>
        </authorList>
    </citation>
    <scope>NUCLEOTIDE SEQUENCE [LARGE SCALE GENOMIC DNA]</scope>
    <source>
        <strain evidence="3 4">JCM 4316</strain>
    </source>
</reference>
<dbReference type="Proteomes" id="UP001500253">
    <property type="component" value="Unassembled WGS sequence"/>
</dbReference>
<gene>
    <name evidence="3" type="ORF">GCM10010246_03550</name>
</gene>
<protein>
    <recommendedName>
        <fullName evidence="2">PPM-type phosphatase domain-containing protein</fullName>
    </recommendedName>
</protein>
<dbReference type="Gene3D" id="3.60.40.10">
    <property type="entry name" value="PPM-type phosphatase domain"/>
    <property type="match status" value="1"/>
</dbReference>
<comment type="caution">
    <text evidence="3">The sequence shown here is derived from an EMBL/GenBank/DDBJ whole genome shotgun (WGS) entry which is preliminary data.</text>
</comment>
<dbReference type="PANTHER" id="PTHR43156">
    <property type="entry name" value="STAGE II SPORULATION PROTEIN E-RELATED"/>
    <property type="match status" value="1"/>
</dbReference>
<sequence length="107" mass="11727">MPLIANLPFGVIGQGPYQIQEIDLRPGDRLVLYTDGMQERQAEKVDLPGLLRDTATEHPREVVRTLVDAVTNACDGHVRDDATVLCLDWHGPRTAPGPKTAAQMSEP</sequence>
<evidence type="ECO:0000259" key="2">
    <source>
        <dbReference type="Pfam" id="PF07228"/>
    </source>
</evidence>
<dbReference type="PANTHER" id="PTHR43156:SF2">
    <property type="entry name" value="STAGE II SPORULATION PROTEIN E"/>
    <property type="match status" value="1"/>
</dbReference>
<organism evidence="3 4">
    <name type="scientific">Streptomyces cuspidosporus</name>
    <dbReference type="NCBI Taxonomy" id="66882"/>
    <lineage>
        <taxon>Bacteria</taxon>
        <taxon>Bacillati</taxon>
        <taxon>Actinomycetota</taxon>
        <taxon>Actinomycetes</taxon>
        <taxon>Kitasatosporales</taxon>
        <taxon>Streptomycetaceae</taxon>
        <taxon>Streptomyces</taxon>
    </lineage>
</organism>
<accession>A0ABN3FBH3</accession>
<dbReference type="Pfam" id="PF07228">
    <property type="entry name" value="SpoIIE"/>
    <property type="match status" value="1"/>
</dbReference>
<evidence type="ECO:0000313" key="4">
    <source>
        <dbReference type="Proteomes" id="UP001500253"/>
    </source>
</evidence>
<dbReference type="InterPro" id="IPR052016">
    <property type="entry name" value="Bact_Sigma-Reg"/>
</dbReference>